<dbReference type="AlphaFoldDB" id="A0A0D3HQ91"/>
<name>A0A0D3HQ91_9ORYZ</name>
<organism evidence="2">
    <name type="scientific">Oryza barthii</name>
    <dbReference type="NCBI Taxonomy" id="65489"/>
    <lineage>
        <taxon>Eukaryota</taxon>
        <taxon>Viridiplantae</taxon>
        <taxon>Streptophyta</taxon>
        <taxon>Embryophyta</taxon>
        <taxon>Tracheophyta</taxon>
        <taxon>Spermatophyta</taxon>
        <taxon>Magnoliopsida</taxon>
        <taxon>Liliopsida</taxon>
        <taxon>Poales</taxon>
        <taxon>Poaceae</taxon>
        <taxon>BOP clade</taxon>
        <taxon>Oryzoideae</taxon>
        <taxon>Oryzeae</taxon>
        <taxon>Oryzinae</taxon>
        <taxon>Oryza</taxon>
    </lineage>
</organism>
<sequence>MALPMMTRDGSPVLSGEEQVISSSSSLEPPLMLPQAPSGSGSGGVASGGMRENAQLARELSQMRKLCNNILLLMPNSPIWRPGPTQSQHGSKESSKERKGSLLSTDRPDVLVDRS</sequence>
<feature type="region of interest" description="Disordered" evidence="1">
    <location>
        <begin position="77"/>
        <end position="115"/>
    </location>
</feature>
<dbReference type="EnsemblPlants" id="OBART11G23650.1">
    <property type="protein sequence ID" value="OBART11G23650.1"/>
    <property type="gene ID" value="OBART11G23650"/>
</dbReference>
<evidence type="ECO:0000313" key="2">
    <source>
        <dbReference type="EnsemblPlants" id="OBART11G23650.1"/>
    </source>
</evidence>
<reference evidence="2" key="1">
    <citation type="journal article" date="2009" name="Rice">
        <title>De Novo Next Generation Sequencing of Plant Genomes.</title>
        <authorList>
            <person name="Rounsley S."/>
            <person name="Marri P.R."/>
            <person name="Yu Y."/>
            <person name="He R."/>
            <person name="Sisneros N."/>
            <person name="Goicoechea J.L."/>
            <person name="Lee S.J."/>
            <person name="Angelova A."/>
            <person name="Kudrna D."/>
            <person name="Luo M."/>
            <person name="Affourtit J."/>
            <person name="Desany B."/>
            <person name="Knight J."/>
            <person name="Niazi F."/>
            <person name="Egholm M."/>
            <person name="Wing R.A."/>
        </authorList>
    </citation>
    <scope>NUCLEOTIDE SEQUENCE [LARGE SCALE GENOMIC DNA]</scope>
    <source>
        <strain evidence="2">cv. IRGC 105608</strain>
    </source>
</reference>
<keyword evidence="3" id="KW-1185">Reference proteome</keyword>
<dbReference type="Gramene" id="OBART11G23650.1">
    <property type="protein sequence ID" value="OBART11G23650.1"/>
    <property type="gene ID" value="OBART11G23650"/>
</dbReference>
<reference evidence="2" key="2">
    <citation type="submission" date="2015-03" db="UniProtKB">
        <authorList>
            <consortium name="EnsemblPlants"/>
        </authorList>
    </citation>
    <scope>IDENTIFICATION</scope>
</reference>
<dbReference type="STRING" id="65489.A0A0D3HQ91"/>
<evidence type="ECO:0000313" key="3">
    <source>
        <dbReference type="Proteomes" id="UP000026960"/>
    </source>
</evidence>
<feature type="region of interest" description="Disordered" evidence="1">
    <location>
        <begin position="1"/>
        <end position="57"/>
    </location>
</feature>
<accession>A0A0D3HQ91</accession>
<feature type="compositionally biased region" description="Basic and acidic residues" evidence="1">
    <location>
        <begin position="90"/>
        <end position="115"/>
    </location>
</feature>
<dbReference type="Proteomes" id="UP000026960">
    <property type="component" value="Chromosome 11"/>
</dbReference>
<evidence type="ECO:0000256" key="1">
    <source>
        <dbReference type="SAM" id="MobiDB-lite"/>
    </source>
</evidence>
<dbReference type="PaxDb" id="65489-OBART11G23650.1"/>
<dbReference type="HOGENOM" id="CLU_2112611_0_0_1"/>
<proteinExistence type="predicted"/>
<protein>
    <submittedName>
        <fullName evidence="2">Uncharacterized protein</fullName>
    </submittedName>
</protein>